<feature type="transmembrane region" description="Helical" evidence="13">
    <location>
        <begin position="679"/>
        <end position="699"/>
    </location>
</feature>
<dbReference type="InterPro" id="IPR044492">
    <property type="entry name" value="P_typ_ATPase_HD_dom"/>
</dbReference>
<dbReference type="EC" id="7.1.2.1" evidence="13"/>
<comment type="subcellular location">
    <subcellularLocation>
        <location evidence="13">Cell membrane</location>
        <topology evidence="13">Multi-pass membrane protein</topology>
    </subcellularLocation>
    <subcellularLocation>
        <location evidence="1">Membrane</location>
        <topology evidence="1">Multi-pass membrane protein</topology>
    </subcellularLocation>
</comment>
<evidence type="ECO:0000313" key="16">
    <source>
        <dbReference type="EMBL" id="OAE22131.1"/>
    </source>
</evidence>
<reference evidence="16" key="1">
    <citation type="submission" date="2016-03" db="EMBL/GenBank/DDBJ databases">
        <title>Mechanisms controlling the formation of the plant cell surface in tip-growing cells are functionally conserved among land plants.</title>
        <authorList>
            <person name="Honkanen S."/>
            <person name="Jones V.A."/>
            <person name="Morieri G."/>
            <person name="Champion C."/>
            <person name="Hetherington A.J."/>
            <person name="Kelly S."/>
            <person name="Saint-Marcoux D."/>
            <person name="Proust H."/>
            <person name="Prescott H."/>
            <person name="Dolan L."/>
        </authorList>
    </citation>
    <scope>NUCLEOTIDE SEQUENCE [LARGE SCALE GENOMIC DNA]</scope>
    <source>
        <tissue evidence="16">Whole gametophyte</tissue>
    </source>
</reference>
<keyword evidence="3" id="KW-0597">Phosphoprotein</keyword>
<dbReference type="GO" id="GO:0005886">
    <property type="term" value="C:plasma membrane"/>
    <property type="evidence" value="ECO:0007669"/>
    <property type="project" value="UniProtKB-SubCell"/>
</dbReference>
<dbReference type="SFLD" id="SFLDG00002">
    <property type="entry name" value="C1.7:_P-type_atpase_like"/>
    <property type="match status" value="1"/>
</dbReference>
<gene>
    <name evidence="16" type="ORF">AXG93_1175s1410</name>
</gene>
<evidence type="ECO:0000256" key="9">
    <source>
        <dbReference type="ARBA" id="ARBA00022967"/>
    </source>
</evidence>
<dbReference type="SUPFAM" id="SSF81653">
    <property type="entry name" value="Calcium ATPase, transduction domain A"/>
    <property type="match status" value="1"/>
</dbReference>
<keyword evidence="13" id="KW-0813">Transport</keyword>
<dbReference type="Pfam" id="PF00690">
    <property type="entry name" value="Cation_ATPase_N"/>
    <property type="match status" value="1"/>
</dbReference>
<evidence type="ECO:0000256" key="2">
    <source>
        <dbReference type="ARBA" id="ARBA00008804"/>
    </source>
</evidence>
<dbReference type="EMBL" id="LVLJ01003272">
    <property type="protein sequence ID" value="OAE22131.1"/>
    <property type="molecule type" value="Genomic_DNA"/>
</dbReference>
<keyword evidence="13" id="KW-0375">Hydrogen ion transport</keyword>
<evidence type="ECO:0000256" key="12">
    <source>
        <dbReference type="ARBA" id="ARBA00048122"/>
    </source>
</evidence>
<feature type="transmembrane region" description="Helical" evidence="13">
    <location>
        <begin position="862"/>
        <end position="883"/>
    </location>
</feature>
<dbReference type="NCBIfam" id="TIGR01494">
    <property type="entry name" value="ATPase_P-type"/>
    <property type="match status" value="2"/>
</dbReference>
<evidence type="ECO:0000256" key="8">
    <source>
        <dbReference type="ARBA" id="ARBA00022842"/>
    </source>
</evidence>
<dbReference type="GO" id="GO:0008553">
    <property type="term" value="F:P-type proton-exporting transporter activity"/>
    <property type="evidence" value="ECO:0007669"/>
    <property type="project" value="UniProtKB-UniRule"/>
</dbReference>
<dbReference type="InterPro" id="IPR023298">
    <property type="entry name" value="ATPase_P-typ_TM_dom_sf"/>
</dbReference>
<dbReference type="PRINTS" id="PR00119">
    <property type="entry name" value="CATATPASE"/>
</dbReference>
<feature type="compositionally biased region" description="Pro residues" evidence="14">
    <location>
        <begin position="45"/>
        <end position="54"/>
    </location>
</feature>
<evidence type="ECO:0000256" key="4">
    <source>
        <dbReference type="ARBA" id="ARBA00022692"/>
    </source>
</evidence>
<dbReference type="SFLD" id="SFLDS00003">
    <property type="entry name" value="Haloacid_Dehalogenase"/>
    <property type="match status" value="1"/>
</dbReference>
<dbReference type="InterPro" id="IPR023214">
    <property type="entry name" value="HAD_sf"/>
</dbReference>
<dbReference type="InterPro" id="IPR008250">
    <property type="entry name" value="ATPase_P-typ_transduc_dom_A_sf"/>
</dbReference>
<feature type="transmembrane region" description="Helical" evidence="13">
    <location>
        <begin position="303"/>
        <end position="325"/>
    </location>
</feature>
<comment type="similarity">
    <text evidence="2 13">Belongs to the cation transport ATPase (P-type) (TC 3.A.3) family. Type IIIA subfamily.</text>
</comment>
<dbReference type="FunFam" id="2.70.150.10:FF:000004">
    <property type="entry name" value="Plasma membrane ATPase"/>
    <property type="match status" value="1"/>
</dbReference>
<feature type="compositionally biased region" description="Basic and acidic residues" evidence="14">
    <location>
        <begin position="25"/>
        <end position="35"/>
    </location>
</feature>
<keyword evidence="13" id="KW-0406">Ion transport</keyword>
<accession>A0A176VPC6</accession>
<dbReference type="PROSITE" id="PS00154">
    <property type="entry name" value="ATPASE_E1_E2"/>
    <property type="match status" value="1"/>
</dbReference>
<dbReference type="Gene3D" id="1.20.1110.10">
    <property type="entry name" value="Calcium-transporting ATPase, transmembrane domain"/>
    <property type="match status" value="1"/>
</dbReference>
<feature type="region of interest" description="Disordered" evidence="14">
    <location>
        <begin position="964"/>
        <end position="988"/>
    </location>
</feature>
<feature type="domain" description="Cation-transporting P-type ATPase N-terminal" evidence="15">
    <location>
        <begin position="73"/>
        <end position="145"/>
    </location>
</feature>
<name>A0A176VPC6_MARPO</name>
<feature type="transmembrane region" description="Helical" evidence="13">
    <location>
        <begin position="787"/>
        <end position="809"/>
    </location>
</feature>
<dbReference type="InterPro" id="IPR023299">
    <property type="entry name" value="ATPase_P-typ_cyto_dom_N"/>
</dbReference>
<dbReference type="FunFam" id="3.40.50.1000:FF:000211">
    <property type="entry name" value="Plasma membrane ATPase"/>
    <property type="match status" value="1"/>
</dbReference>
<feature type="transmembrane region" description="Helical" evidence="13">
    <location>
        <begin position="833"/>
        <end position="850"/>
    </location>
</feature>
<feature type="transmembrane region" description="Helical" evidence="13">
    <location>
        <begin position="706"/>
        <end position="727"/>
    </location>
</feature>
<comment type="caution">
    <text evidence="16">The sequence shown here is derived from an EMBL/GenBank/DDBJ whole genome shotgun (WGS) entry which is preliminary data.</text>
</comment>
<keyword evidence="9 13" id="KW-1278">Translocase</keyword>
<keyword evidence="11 13" id="KW-0472">Membrane</keyword>
<dbReference type="Gene3D" id="6.10.140.890">
    <property type="match status" value="1"/>
</dbReference>
<feature type="compositionally biased region" description="Basic and acidic residues" evidence="14">
    <location>
        <begin position="1107"/>
        <end position="1117"/>
    </location>
</feature>
<dbReference type="SFLD" id="SFLDF00027">
    <property type="entry name" value="p-type_atpase"/>
    <property type="match status" value="1"/>
</dbReference>
<sequence>MEDPELEANTSPEDPNTLGPTDVEYEQHAAARDETYAPSDFTPAPSAPALPPASPKAKAEGENGEDGGVPGDDLESAPMEEVFQKLRCTPKGLTTQEANIRLELVGPNKLEEHKESLILKFLGFMWNPLSWVMELAALMALVLDNGGGLPPDWQDFVGIVCLLVINSTVSYIEEQNAGQAAAALMQALAPKAKILRDGAYKEDDATILVPGDIITVKLGDIIPADCRLLEGDPLSVDQSALTGESVAVTKKAGDEVFSGSVCKQGELEAVVIATGVHTFFGKAAHLVDTTQNVGHFQKVLTQIGNFCIITIAVGLVIEMIVIYAVQKRKYRQGIENMLVLLIGGIPIAMPTVLSVTMAVGSHGLAKQGAIVKRMTAIEEMAGMDILCSDKTGTLTLNRLTVDKSIIEVLSKTADKELILLTAAYASRIENQDAIDLAITNMLGDPKEARDGIEEVHFLPFNPTDKRTAMTYTTADGKMHRATKGAPEQILELAANKNEIEKKVHEIIERFADRGLRSLGVASQDVPDGVKESEGGPWEFLGLVPLFDPPRHDTADTVKRALELGVHVKMITGDQLAIAKETGRRLGMGTNMYPSSVLFGKGGNEAPESTEDGELVEHADGFAGVFPEHKFNIVKKLQDRKHICGMTGDGVNDAPALKKADIGIAVADATDAARNAADIVLTQPGLSVIISAILTSRCIFQRMKNYTIYAVSITIRIVLGFMLMALIWKFDFSPFMILIIAILNDGTIMTIAKMIIAVYSRRHYVNTIGLQDIVTPSLTPDSWKLKELFIQGSCLGGYMAMMTVVFYFLMHETVFFETHFKVRSVKNSRYEETAVIYLQVSVISQALIFVCRSKSWSFLERPGFFLVVAFAIAQLIATIIAVYANWPFARIRGCGWGWAGITWLYNIVWYLPLDAIKIICRYLLTGDAWGLLTEQKVAFSRQSNYGQQARQAQWVAFSRADGLGGDPSTAHRQSLAKPRSSVRKSHVPFKPTPTGIYNIAHNVGHNVGNIAREITRELTHPQQRGSRAVTGKGREAADKARRRAELARLRETHTLKGHLESVSRLKGLDGSAADNFYTFNPLFRGLPQPSQDASQANNAGAESSDAGGRSENRRYSIS</sequence>
<organism evidence="16 17">
    <name type="scientific">Marchantia polymorpha subsp. ruderalis</name>
    <dbReference type="NCBI Taxonomy" id="1480154"/>
    <lineage>
        <taxon>Eukaryota</taxon>
        <taxon>Viridiplantae</taxon>
        <taxon>Streptophyta</taxon>
        <taxon>Embryophyta</taxon>
        <taxon>Marchantiophyta</taxon>
        <taxon>Marchantiopsida</taxon>
        <taxon>Marchantiidae</taxon>
        <taxon>Marchantiales</taxon>
        <taxon>Marchantiaceae</taxon>
        <taxon>Marchantia</taxon>
    </lineage>
</organism>
<evidence type="ECO:0000256" key="10">
    <source>
        <dbReference type="ARBA" id="ARBA00022989"/>
    </source>
</evidence>
<evidence type="ECO:0000313" key="17">
    <source>
        <dbReference type="Proteomes" id="UP000077202"/>
    </source>
</evidence>
<dbReference type="Pfam" id="PF00702">
    <property type="entry name" value="Hydrolase"/>
    <property type="match status" value="1"/>
</dbReference>
<evidence type="ECO:0000256" key="7">
    <source>
        <dbReference type="ARBA" id="ARBA00022840"/>
    </source>
</evidence>
<dbReference type="SUPFAM" id="SSF56784">
    <property type="entry name" value="HAD-like"/>
    <property type="match status" value="1"/>
</dbReference>
<keyword evidence="7 13" id="KW-0067">ATP-binding</keyword>
<dbReference type="InterPro" id="IPR004014">
    <property type="entry name" value="ATPase_P-typ_cation-transptr_N"/>
</dbReference>
<feature type="region of interest" description="Disordered" evidence="14">
    <location>
        <begin position="1084"/>
        <end position="1117"/>
    </location>
</feature>
<evidence type="ECO:0000256" key="5">
    <source>
        <dbReference type="ARBA" id="ARBA00022723"/>
    </source>
</evidence>
<proteinExistence type="inferred from homology"/>
<evidence type="ECO:0000256" key="3">
    <source>
        <dbReference type="ARBA" id="ARBA00022553"/>
    </source>
</evidence>
<dbReference type="InterPro" id="IPR036412">
    <property type="entry name" value="HAD-like_sf"/>
</dbReference>
<dbReference type="InterPro" id="IPR018303">
    <property type="entry name" value="ATPase_P-typ_P_site"/>
</dbReference>
<dbReference type="GO" id="GO:0016887">
    <property type="term" value="F:ATP hydrolysis activity"/>
    <property type="evidence" value="ECO:0007669"/>
    <property type="project" value="InterPro"/>
</dbReference>
<evidence type="ECO:0000259" key="15">
    <source>
        <dbReference type="SMART" id="SM00831"/>
    </source>
</evidence>
<keyword evidence="17" id="KW-1185">Reference proteome</keyword>
<feature type="region of interest" description="Disordered" evidence="14">
    <location>
        <begin position="1"/>
        <end position="75"/>
    </location>
</feature>
<feature type="transmembrane region" description="Helical" evidence="13">
    <location>
        <begin position="733"/>
        <end position="755"/>
    </location>
</feature>
<keyword evidence="4 13" id="KW-0812">Transmembrane</keyword>
<feature type="compositionally biased region" description="Polar residues" evidence="14">
    <location>
        <begin position="1087"/>
        <end position="1100"/>
    </location>
</feature>
<dbReference type="InterPro" id="IPR001757">
    <property type="entry name" value="P_typ_ATPase"/>
</dbReference>
<keyword evidence="6 13" id="KW-0547">Nucleotide-binding</keyword>
<comment type="catalytic activity">
    <reaction evidence="12 13">
        <text>ATP + H2O + H(+)(in) = ADP + phosphate + 2 H(+)(out)</text>
        <dbReference type="Rhea" id="RHEA:20852"/>
        <dbReference type="ChEBI" id="CHEBI:15377"/>
        <dbReference type="ChEBI" id="CHEBI:15378"/>
        <dbReference type="ChEBI" id="CHEBI:30616"/>
        <dbReference type="ChEBI" id="CHEBI:43474"/>
        <dbReference type="ChEBI" id="CHEBI:456216"/>
        <dbReference type="EC" id="7.1.2.1"/>
    </reaction>
</comment>
<dbReference type="GO" id="GO:0046872">
    <property type="term" value="F:metal ion binding"/>
    <property type="evidence" value="ECO:0007669"/>
    <property type="project" value="UniProtKB-KW"/>
</dbReference>
<dbReference type="Gene3D" id="2.70.150.10">
    <property type="entry name" value="Calcium-transporting ATPase, cytoplasmic transduction domain A"/>
    <property type="match status" value="1"/>
</dbReference>
<evidence type="ECO:0000256" key="1">
    <source>
        <dbReference type="ARBA" id="ARBA00004141"/>
    </source>
</evidence>
<keyword evidence="8 13" id="KW-0460">Magnesium</keyword>
<evidence type="ECO:0000256" key="11">
    <source>
        <dbReference type="ARBA" id="ARBA00023136"/>
    </source>
</evidence>
<feature type="region of interest" description="Disordered" evidence="14">
    <location>
        <begin position="1018"/>
        <end position="1038"/>
    </location>
</feature>
<evidence type="ECO:0000256" key="6">
    <source>
        <dbReference type="ARBA" id="ARBA00022741"/>
    </source>
</evidence>
<dbReference type="SUPFAM" id="SSF81665">
    <property type="entry name" value="Calcium ATPase, transmembrane domain M"/>
    <property type="match status" value="1"/>
</dbReference>
<dbReference type="PANTHER" id="PTHR42861">
    <property type="entry name" value="CALCIUM-TRANSPORTING ATPASE"/>
    <property type="match status" value="1"/>
</dbReference>
<feature type="transmembrane region" description="Helical" evidence="13">
    <location>
        <begin position="895"/>
        <end position="912"/>
    </location>
</feature>
<dbReference type="GO" id="GO:0005524">
    <property type="term" value="F:ATP binding"/>
    <property type="evidence" value="ECO:0007669"/>
    <property type="project" value="UniProtKB-UniRule"/>
</dbReference>
<dbReference type="AlphaFoldDB" id="A0A176VPC6"/>
<dbReference type="CDD" id="cd02076">
    <property type="entry name" value="P-type_ATPase_H"/>
    <property type="match status" value="1"/>
</dbReference>
<evidence type="ECO:0000256" key="14">
    <source>
        <dbReference type="SAM" id="MobiDB-lite"/>
    </source>
</evidence>
<dbReference type="PRINTS" id="PR00120">
    <property type="entry name" value="HATPASE"/>
</dbReference>
<dbReference type="GO" id="GO:0120029">
    <property type="term" value="P:proton export across plasma membrane"/>
    <property type="evidence" value="ECO:0007669"/>
    <property type="project" value="UniProtKB-UniRule"/>
</dbReference>
<dbReference type="Proteomes" id="UP000077202">
    <property type="component" value="Unassembled WGS sequence"/>
</dbReference>
<dbReference type="Gene3D" id="3.40.50.1000">
    <property type="entry name" value="HAD superfamily/HAD-like"/>
    <property type="match status" value="1"/>
</dbReference>
<dbReference type="Gene3D" id="3.40.1110.10">
    <property type="entry name" value="Calcium-transporting ATPase, cytoplasmic domain N"/>
    <property type="match status" value="1"/>
</dbReference>
<feature type="transmembrane region" description="Helical" evidence="13">
    <location>
        <begin position="337"/>
        <end position="359"/>
    </location>
</feature>
<dbReference type="InterPro" id="IPR059000">
    <property type="entry name" value="ATPase_P-type_domA"/>
</dbReference>
<evidence type="ECO:0000256" key="13">
    <source>
        <dbReference type="RuleBase" id="RU362083"/>
    </source>
</evidence>
<dbReference type="SMART" id="SM00831">
    <property type="entry name" value="Cation_ATPase_N"/>
    <property type="match status" value="1"/>
</dbReference>
<keyword evidence="10 13" id="KW-1133">Transmembrane helix</keyword>
<dbReference type="FunFam" id="3.40.1110.10:FF:000005">
    <property type="entry name" value="Plasma membrane ATPase"/>
    <property type="match status" value="1"/>
</dbReference>
<protein>
    <recommendedName>
        <fullName evidence="13">Plasma membrane ATPase</fullName>
        <ecNumber evidence="13">7.1.2.1</ecNumber>
    </recommendedName>
</protein>
<dbReference type="InterPro" id="IPR006534">
    <property type="entry name" value="P-type_ATPase_IIIA"/>
</dbReference>
<dbReference type="NCBIfam" id="TIGR01647">
    <property type="entry name" value="ATPase-IIIA_H"/>
    <property type="match status" value="1"/>
</dbReference>
<keyword evidence="5" id="KW-0479">Metal-binding</keyword>
<dbReference type="Pfam" id="PF00122">
    <property type="entry name" value="E1-E2_ATPase"/>
    <property type="match status" value="1"/>
</dbReference>